<name>A0A6J5LBZ9_9CAUD</name>
<evidence type="ECO:0000313" key="1">
    <source>
        <dbReference type="EMBL" id="CAB4130637.1"/>
    </source>
</evidence>
<reference evidence="1" key="1">
    <citation type="submission" date="2020-04" db="EMBL/GenBank/DDBJ databases">
        <authorList>
            <person name="Chiriac C."/>
            <person name="Salcher M."/>
            <person name="Ghai R."/>
            <person name="Kavagutti S V."/>
        </authorList>
    </citation>
    <scope>NUCLEOTIDE SEQUENCE</scope>
</reference>
<sequence length="49" mass="5351">MTEYTVTINKGEPITVLANSLEEAAQKALNYPMIGNCDAVEYLSNIFGL</sequence>
<gene>
    <name evidence="1" type="ORF">UFOVP129_12</name>
</gene>
<proteinExistence type="predicted"/>
<dbReference type="EMBL" id="LR796245">
    <property type="protein sequence ID" value="CAB4130637.1"/>
    <property type="molecule type" value="Genomic_DNA"/>
</dbReference>
<organism evidence="1">
    <name type="scientific">uncultured Caudovirales phage</name>
    <dbReference type="NCBI Taxonomy" id="2100421"/>
    <lineage>
        <taxon>Viruses</taxon>
        <taxon>Duplodnaviria</taxon>
        <taxon>Heunggongvirae</taxon>
        <taxon>Uroviricota</taxon>
        <taxon>Caudoviricetes</taxon>
        <taxon>Peduoviridae</taxon>
        <taxon>Maltschvirus</taxon>
        <taxon>Maltschvirus maltsch</taxon>
    </lineage>
</organism>
<accession>A0A6J5LBZ9</accession>
<protein>
    <submittedName>
        <fullName evidence="1">Uncharacterized protein</fullName>
    </submittedName>
</protein>